<accession>A0A9W6C445</accession>
<protein>
    <submittedName>
        <fullName evidence="1">Aminotransferase</fullName>
    </submittedName>
</protein>
<dbReference type="InterPro" id="IPR015421">
    <property type="entry name" value="PyrdxlP-dep_Trfase_major"/>
</dbReference>
<keyword evidence="1" id="KW-0032">Aminotransferase</keyword>
<dbReference type="CDD" id="cd00609">
    <property type="entry name" value="AAT_like"/>
    <property type="match status" value="1"/>
</dbReference>
<dbReference type="GO" id="GO:0004069">
    <property type="term" value="F:L-aspartate:2-oxoglutarate aminotransferase activity"/>
    <property type="evidence" value="ECO:0007669"/>
    <property type="project" value="InterPro"/>
</dbReference>
<dbReference type="SUPFAM" id="SSF53383">
    <property type="entry name" value="PLP-dependent transferases"/>
    <property type="match status" value="1"/>
</dbReference>
<dbReference type="InterPro" id="IPR024551">
    <property type="entry name" value="AspAT_Ic"/>
</dbReference>
<dbReference type="Gene3D" id="3.40.640.10">
    <property type="entry name" value="Type I PLP-dependent aspartate aminotransferase-like (Major domain)"/>
    <property type="match status" value="1"/>
</dbReference>
<dbReference type="Pfam" id="PF12897">
    <property type="entry name" value="Asp_aminotransf"/>
    <property type="match status" value="1"/>
</dbReference>
<sequence length="430" mass="47855">MTSLRALSKEKLTDLQSALWNEYRQEQAKGLHLNMSRGKPAPDQLDLSMDLLRLPDSCILEDGTDARNYGILQGIPECRKLFGNLLGIPADQIIMGGNASLNLMFDTMAFLFLFGTGGNRPWADYRTVGRTVRFLCPVPGYDRHFRICEKLGIEMIPVRLLEDGPDMNQVKELVKNDEQIKGIWCVPLHSNPQGVCYSDAVVEELASMETAADDFRIFWDNAYGIHHIYEEVPLKDILTACEKAGHPNRCYYFFSTSKITFPGAGVSLIAASPDNIKELLGHMSAQTISHDKLNQLRHVQFFGTPEKILIHMQKLADLLRPKFDIVLQKLEEGIGQDSSIASWSRPKGGYFISLNVSDGCAKRTVELAGQAGVTLTAAGASYPYGKDPDDSNIRIAPSYPSEEELAQAMDILILCIKIAYLEKLLGNQPK</sequence>
<dbReference type="RefSeq" id="WP_281872244.1">
    <property type="nucleotide sequence ID" value="NZ_BSBO01000003.1"/>
</dbReference>
<name>A0A9W6C445_9FIRM</name>
<dbReference type="InterPro" id="IPR015422">
    <property type="entry name" value="PyrdxlP-dep_Trfase_small"/>
</dbReference>
<dbReference type="EMBL" id="BSBO01000003">
    <property type="protein sequence ID" value="GLG03333.1"/>
    <property type="molecule type" value="Genomic_DNA"/>
</dbReference>
<comment type="caution">
    <text evidence="1">The sequence shown here is derived from an EMBL/GenBank/DDBJ whole genome shotgun (WGS) entry which is preliminary data.</text>
</comment>
<reference evidence="1 2" key="1">
    <citation type="journal article" date="2023" name="Int. J. Syst. Evol. Microbiol.">
        <title>Sellimonas catena sp. nov., isolated from human faeces.</title>
        <authorList>
            <person name="Hisatomi A."/>
            <person name="Ohkuma M."/>
            <person name="Sakamoto M."/>
        </authorList>
    </citation>
    <scope>NUCLEOTIDE SEQUENCE [LARGE SCALE GENOMIC DNA]</scope>
    <source>
        <strain evidence="1 2">12EGH17</strain>
    </source>
</reference>
<dbReference type="PANTHER" id="PTHR43799">
    <property type="entry name" value="AMINOTRANSFERASE, PUTATIVE-RELATED"/>
    <property type="match status" value="1"/>
</dbReference>
<dbReference type="InterPro" id="IPR015424">
    <property type="entry name" value="PyrdxlP-dep_Trfase"/>
</dbReference>
<dbReference type="Proteomes" id="UP001145145">
    <property type="component" value="Unassembled WGS sequence"/>
</dbReference>
<dbReference type="AlphaFoldDB" id="A0A9W6C445"/>
<keyword evidence="1" id="KW-0808">Transferase</keyword>
<gene>
    <name evidence="1" type="ORF">Selli1_05070</name>
</gene>
<proteinExistence type="predicted"/>
<dbReference type="PANTHER" id="PTHR43799:SF1">
    <property type="entry name" value="ASPARTATE AMINOTRANSFERASE"/>
    <property type="match status" value="1"/>
</dbReference>
<dbReference type="Gene3D" id="3.90.1150.10">
    <property type="entry name" value="Aspartate Aminotransferase, domain 1"/>
    <property type="match status" value="1"/>
</dbReference>
<evidence type="ECO:0000313" key="2">
    <source>
        <dbReference type="Proteomes" id="UP001145145"/>
    </source>
</evidence>
<keyword evidence="2" id="KW-1185">Reference proteome</keyword>
<evidence type="ECO:0000313" key="1">
    <source>
        <dbReference type="EMBL" id="GLG03333.1"/>
    </source>
</evidence>
<organism evidence="1 2">
    <name type="scientific">Sellimonas catena</name>
    <dbReference type="NCBI Taxonomy" id="2994035"/>
    <lineage>
        <taxon>Bacteria</taxon>
        <taxon>Bacillati</taxon>
        <taxon>Bacillota</taxon>
        <taxon>Clostridia</taxon>
        <taxon>Lachnospirales</taxon>
        <taxon>Lachnospiraceae</taxon>
        <taxon>Sellimonas</taxon>
    </lineage>
</organism>